<dbReference type="InterPro" id="IPR036864">
    <property type="entry name" value="Zn2-C6_fun-type_DNA-bd_sf"/>
</dbReference>
<evidence type="ECO:0000256" key="1">
    <source>
        <dbReference type="ARBA" id="ARBA00004123"/>
    </source>
</evidence>
<evidence type="ECO:0000313" key="5">
    <source>
        <dbReference type="Proteomes" id="UP000612746"/>
    </source>
</evidence>
<feature type="domain" description="Zn(2)-C6 fungal-type" evidence="3">
    <location>
        <begin position="6"/>
        <end position="37"/>
    </location>
</feature>
<organism evidence="4 5">
    <name type="scientific">Umbelopsis vinacea</name>
    <dbReference type="NCBI Taxonomy" id="44442"/>
    <lineage>
        <taxon>Eukaryota</taxon>
        <taxon>Fungi</taxon>
        <taxon>Fungi incertae sedis</taxon>
        <taxon>Mucoromycota</taxon>
        <taxon>Mucoromycotina</taxon>
        <taxon>Umbelopsidomycetes</taxon>
        <taxon>Umbelopsidales</taxon>
        <taxon>Umbelopsidaceae</taxon>
        <taxon>Umbelopsis</taxon>
    </lineage>
</organism>
<dbReference type="PANTHER" id="PTHR31001">
    <property type="entry name" value="UNCHARACTERIZED TRANSCRIPTIONAL REGULATORY PROTEIN"/>
    <property type="match status" value="1"/>
</dbReference>
<dbReference type="PROSITE" id="PS00463">
    <property type="entry name" value="ZN2_CY6_FUNGAL_1"/>
    <property type="match status" value="1"/>
</dbReference>
<dbReference type="EMBL" id="JAEPRA010000022">
    <property type="protein sequence ID" value="KAG2172581.1"/>
    <property type="molecule type" value="Genomic_DNA"/>
</dbReference>
<dbReference type="Gene3D" id="4.10.240.10">
    <property type="entry name" value="Zn(2)-C6 fungal-type DNA-binding domain"/>
    <property type="match status" value="1"/>
</dbReference>
<dbReference type="SUPFAM" id="SSF57701">
    <property type="entry name" value="Zn2/Cys6 DNA-binding domain"/>
    <property type="match status" value="1"/>
</dbReference>
<dbReference type="GO" id="GO:0008270">
    <property type="term" value="F:zinc ion binding"/>
    <property type="evidence" value="ECO:0007669"/>
    <property type="project" value="InterPro"/>
</dbReference>
<dbReference type="CDD" id="cd12148">
    <property type="entry name" value="fungal_TF_MHR"/>
    <property type="match status" value="1"/>
</dbReference>
<dbReference type="OrthoDB" id="2342615at2759"/>
<dbReference type="CDD" id="cd00067">
    <property type="entry name" value="GAL4"/>
    <property type="match status" value="1"/>
</dbReference>
<proteinExistence type="predicted"/>
<evidence type="ECO:0000259" key="3">
    <source>
        <dbReference type="PROSITE" id="PS50048"/>
    </source>
</evidence>
<protein>
    <recommendedName>
        <fullName evidence="3">Zn(2)-C6 fungal-type domain-containing protein</fullName>
    </recommendedName>
</protein>
<comment type="caution">
    <text evidence="4">The sequence shown here is derived from an EMBL/GenBank/DDBJ whole genome shotgun (WGS) entry which is preliminary data.</text>
</comment>
<dbReference type="Proteomes" id="UP000612746">
    <property type="component" value="Unassembled WGS sequence"/>
</dbReference>
<dbReference type="GO" id="GO:0000981">
    <property type="term" value="F:DNA-binding transcription factor activity, RNA polymerase II-specific"/>
    <property type="evidence" value="ECO:0007669"/>
    <property type="project" value="InterPro"/>
</dbReference>
<dbReference type="GO" id="GO:0005634">
    <property type="term" value="C:nucleus"/>
    <property type="evidence" value="ECO:0007669"/>
    <property type="project" value="UniProtKB-SubCell"/>
</dbReference>
<comment type="subcellular location">
    <subcellularLocation>
        <location evidence="1">Nucleus</location>
    </subcellularLocation>
</comment>
<evidence type="ECO:0000256" key="2">
    <source>
        <dbReference type="ARBA" id="ARBA00023242"/>
    </source>
</evidence>
<dbReference type="Pfam" id="PF00172">
    <property type="entry name" value="Zn_clus"/>
    <property type="match status" value="1"/>
</dbReference>
<evidence type="ECO:0000313" key="4">
    <source>
        <dbReference type="EMBL" id="KAG2172581.1"/>
    </source>
</evidence>
<gene>
    <name evidence="4" type="ORF">INT44_002596</name>
</gene>
<accession>A0A8H7U6Z9</accession>
<reference evidence="4" key="1">
    <citation type="submission" date="2020-12" db="EMBL/GenBank/DDBJ databases">
        <title>Metabolic potential, ecology and presence of endohyphal bacteria is reflected in genomic diversity of Mucoromycotina.</title>
        <authorList>
            <person name="Muszewska A."/>
            <person name="Okrasinska A."/>
            <person name="Steczkiewicz K."/>
            <person name="Drgas O."/>
            <person name="Orlowska M."/>
            <person name="Perlinska-Lenart U."/>
            <person name="Aleksandrzak-Piekarczyk T."/>
            <person name="Szatraj K."/>
            <person name="Zielenkiewicz U."/>
            <person name="Pilsyk S."/>
            <person name="Malc E."/>
            <person name="Mieczkowski P."/>
            <person name="Kruszewska J.S."/>
            <person name="Biernat P."/>
            <person name="Pawlowska J."/>
        </authorList>
    </citation>
    <scope>NUCLEOTIDE SEQUENCE</scope>
    <source>
        <strain evidence="4">WA0000051536</strain>
    </source>
</reference>
<keyword evidence="5" id="KW-1185">Reference proteome</keyword>
<name>A0A8H7U6Z9_9FUNG</name>
<dbReference type="AlphaFoldDB" id="A0A8H7U6Z9"/>
<dbReference type="SMART" id="SM00066">
    <property type="entry name" value="GAL4"/>
    <property type="match status" value="1"/>
</dbReference>
<dbReference type="InterPro" id="IPR050613">
    <property type="entry name" value="Sec_Metabolite_Reg"/>
</dbReference>
<dbReference type="PROSITE" id="PS50048">
    <property type="entry name" value="ZN2_CY6_FUNGAL_2"/>
    <property type="match status" value="1"/>
</dbReference>
<sequence length="518" mass="58794">MFEPISCIECRRRKVKCNRRNPCDQCTLRKAAIDCKYPTALRRRRAPDTEDSQELETLRSRLNDVESLLAGIQQKNQPEDAPMEELSKYLDHAALASMLKPLRESLENYEQSISYVFEEYDEPTALLLPRIMDNEDTETDFIAFLIAYFFQLGDHPYVSSTETYELVRQMHTLNQDGLLLLMILATSSRSLPANHPVLTETGLTAAEISERFMESYNKQRSYFTKESLATVQAYILACYHHMSFERVESGWKSMVAGVGAAWSINLHVVNPSRPIVPQERRCQIWAALSVLEATVCGTQGRPNLITIVGLQSDVLSTRQMTDTSNLCRQINIKTTTGLLMDYQSVLAFDAAIDDEVAKLEHSISEKPQIEGVILELLAVQAKLHQPHITSHPQSEKKMTLALTKFLYHIKNLVMVLGIDLNTRISLLQCRFVQVLIILYTYFHTGGSLLDRQTINNDLTTIINSGVWRENALAVVDMIVYNREKRVELNLDADSFPGIVYALSQNDFIPEDFFGAIVS</sequence>
<keyword evidence="2" id="KW-0539">Nucleus</keyword>
<dbReference type="InterPro" id="IPR001138">
    <property type="entry name" value="Zn2Cys6_DnaBD"/>
</dbReference>